<dbReference type="SUPFAM" id="SSF53098">
    <property type="entry name" value="Ribonuclease H-like"/>
    <property type="match status" value="1"/>
</dbReference>
<protein>
    <recommendedName>
        <fullName evidence="1">RNase H type-1 domain-containing protein</fullName>
    </recommendedName>
</protein>
<comment type="caution">
    <text evidence="2">The sequence shown here is derived from an EMBL/GenBank/DDBJ whole genome shotgun (WGS) entry which is preliminary data.</text>
</comment>
<feature type="domain" description="RNase H type-1" evidence="1">
    <location>
        <begin position="73"/>
        <end position="221"/>
    </location>
</feature>
<sequence>MPLKDIHQAHQIISKSKESTDTLESTLSVSPLQPFLHHQVLNMTTKKKFLEKWFNTTETIIDNLLTAAEKVDALNSYSVYTDGSNQDFDGHNIMGLGWVIPISDDTRDDIEFRCTTEFFPSSTKAEIMALITAIAIAPVNCKVEILSDSQGAINIFNNILNNSLGKNKKNEISNNNNMILTLVAQQIIKELKLQISLVKVKAHSGIKYNELADCLAQVSTISPFQDPRISINSYSLNQLKVIPRWKNITLDYSIKIATKKLNKEIWTQKWLRQNRIRWWIHTNKAKNVNWDLTWKAVHPSKISSLTSGFREASSRKFSLKLLNDELPTLSNLHKRNPLLYKTNQCPFCQIEIENNIHIFTCSSQTGINPLEELKEKFKKILIHEAANILQLKLNLESLKKKLDIYTNDFDLRNQHLMEFDQICFLDIIAGLIPNSLVLLFKEIMGNSKDGKLVVLRSMYKLKLLLFQLWKYRCEKFLIWERSQNIKAKDKKLGRKKPNNTSTMIDESIDMRVYDDVIYDQQQQTKNLQICNYNMDYGSGEKRNSFNTAVHYAKHWLYAKILSGISIKGTSRFYKTN</sequence>
<gene>
    <name evidence="2" type="ORF">Glove_140g78</name>
</gene>
<dbReference type="OrthoDB" id="2752996at2759"/>
<organism evidence="2 3">
    <name type="scientific">Diversispora epigaea</name>
    <dbReference type="NCBI Taxonomy" id="1348612"/>
    <lineage>
        <taxon>Eukaryota</taxon>
        <taxon>Fungi</taxon>
        <taxon>Fungi incertae sedis</taxon>
        <taxon>Mucoromycota</taxon>
        <taxon>Glomeromycotina</taxon>
        <taxon>Glomeromycetes</taxon>
        <taxon>Diversisporales</taxon>
        <taxon>Diversisporaceae</taxon>
        <taxon>Diversispora</taxon>
    </lineage>
</organism>
<evidence type="ECO:0000259" key="1">
    <source>
        <dbReference type="PROSITE" id="PS50879"/>
    </source>
</evidence>
<dbReference type="InterPro" id="IPR036397">
    <property type="entry name" value="RNaseH_sf"/>
</dbReference>
<dbReference type="GO" id="GO:0004523">
    <property type="term" value="F:RNA-DNA hybrid ribonuclease activity"/>
    <property type="evidence" value="ECO:0007669"/>
    <property type="project" value="InterPro"/>
</dbReference>
<dbReference type="InterPro" id="IPR002156">
    <property type="entry name" value="RNaseH_domain"/>
</dbReference>
<evidence type="ECO:0000313" key="2">
    <source>
        <dbReference type="EMBL" id="RHZ79857.1"/>
    </source>
</evidence>
<name>A0A397IXQ4_9GLOM</name>
<dbReference type="Pfam" id="PF00075">
    <property type="entry name" value="RNase_H"/>
    <property type="match status" value="1"/>
</dbReference>
<dbReference type="PROSITE" id="PS50879">
    <property type="entry name" value="RNASE_H_1"/>
    <property type="match status" value="1"/>
</dbReference>
<evidence type="ECO:0000313" key="3">
    <source>
        <dbReference type="Proteomes" id="UP000266861"/>
    </source>
</evidence>
<dbReference type="STRING" id="1348612.A0A397IXQ4"/>
<dbReference type="AlphaFoldDB" id="A0A397IXQ4"/>
<dbReference type="GO" id="GO:0003676">
    <property type="term" value="F:nucleic acid binding"/>
    <property type="evidence" value="ECO:0007669"/>
    <property type="project" value="InterPro"/>
</dbReference>
<dbReference type="Gene3D" id="3.30.420.10">
    <property type="entry name" value="Ribonuclease H-like superfamily/Ribonuclease H"/>
    <property type="match status" value="1"/>
</dbReference>
<accession>A0A397IXQ4</accession>
<proteinExistence type="predicted"/>
<dbReference type="EMBL" id="PQFF01000131">
    <property type="protein sequence ID" value="RHZ79857.1"/>
    <property type="molecule type" value="Genomic_DNA"/>
</dbReference>
<dbReference type="InterPro" id="IPR012337">
    <property type="entry name" value="RNaseH-like_sf"/>
</dbReference>
<keyword evidence="3" id="KW-1185">Reference proteome</keyword>
<reference evidence="2 3" key="1">
    <citation type="submission" date="2018-08" db="EMBL/GenBank/DDBJ databases">
        <title>Genome and evolution of the arbuscular mycorrhizal fungus Diversispora epigaea (formerly Glomus versiforme) and its bacterial endosymbionts.</title>
        <authorList>
            <person name="Sun X."/>
            <person name="Fei Z."/>
            <person name="Harrison M."/>
        </authorList>
    </citation>
    <scope>NUCLEOTIDE SEQUENCE [LARGE SCALE GENOMIC DNA]</scope>
    <source>
        <strain evidence="2 3">IT104</strain>
    </source>
</reference>
<dbReference type="Proteomes" id="UP000266861">
    <property type="component" value="Unassembled WGS sequence"/>
</dbReference>